<sequence length="243" mass="27266">MKMSWKSFVSGMVLGSVLFSGISYAAPKVVKLVVNGNDIHSEVAPQIIDGSTMIPARALAEALGARVFWDEDNQTVVVENEEYRRLQRKQADISERDAAGLAADAQHHFWQMIIGGGGDHQDGSFDVKGNDYRWMGTELDTKTKYIEYLELLYTPEQAQAYWKQQTENGSIVEIEGKLAQPNADGGSRMEWENAQATFIQEGNGVKTFRFSVPIEDSSEVKEIKLRFVEGKGWRIDEPVDTIR</sequence>
<dbReference type="InterPro" id="IPR053749">
    <property type="entry name" value="TA_system-associated_sf"/>
</dbReference>
<evidence type="ECO:0000259" key="1">
    <source>
        <dbReference type="Pfam" id="PF07833"/>
    </source>
</evidence>
<dbReference type="Proteomes" id="UP000450917">
    <property type="component" value="Unassembled WGS sequence"/>
</dbReference>
<name>A0A7X2Z7H2_9BACL</name>
<dbReference type="Pfam" id="PF16800">
    <property type="entry name" value="Endopep_inhib"/>
    <property type="match status" value="1"/>
</dbReference>
<dbReference type="Gene3D" id="3.10.450.420">
    <property type="match status" value="1"/>
</dbReference>
<gene>
    <name evidence="2" type="ORF">GNP93_03630</name>
</gene>
<evidence type="ECO:0000313" key="3">
    <source>
        <dbReference type="Proteomes" id="UP000450917"/>
    </source>
</evidence>
<dbReference type="AlphaFoldDB" id="A0A7X2Z7H2"/>
<reference evidence="2 3" key="1">
    <citation type="submission" date="2019-11" db="EMBL/GenBank/DDBJ databases">
        <title>Draft genome sequences of five Paenibacillus species of dairy origin.</title>
        <authorList>
            <person name="Olajide A.M."/>
            <person name="Chen S."/>
            <person name="Lapointe G."/>
        </authorList>
    </citation>
    <scope>NUCLEOTIDE SEQUENCE [LARGE SCALE GENOMIC DNA]</scope>
    <source>
        <strain evidence="2 3">2CS3</strain>
    </source>
</reference>
<evidence type="ECO:0000313" key="2">
    <source>
        <dbReference type="EMBL" id="MUG69764.1"/>
    </source>
</evidence>
<protein>
    <recommendedName>
        <fullName evidence="1">Copper amine oxidase-like N-terminal domain-containing protein</fullName>
    </recommendedName>
</protein>
<comment type="caution">
    <text evidence="2">The sequence shown here is derived from an EMBL/GenBank/DDBJ whole genome shotgun (WGS) entry which is preliminary data.</text>
</comment>
<dbReference type="EMBL" id="WNZX01000002">
    <property type="protein sequence ID" value="MUG69764.1"/>
    <property type="molecule type" value="Genomic_DNA"/>
</dbReference>
<dbReference type="RefSeq" id="WP_155614024.1">
    <property type="nucleotide sequence ID" value="NZ_WNZX01000002.1"/>
</dbReference>
<dbReference type="InterPro" id="IPR031841">
    <property type="entry name" value="Endopep_inhib"/>
</dbReference>
<dbReference type="InterPro" id="IPR012854">
    <property type="entry name" value="Cu_amine_oxidase-like_N"/>
</dbReference>
<feature type="domain" description="Copper amine oxidase-like N-terminal" evidence="1">
    <location>
        <begin position="33"/>
        <end position="82"/>
    </location>
</feature>
<dbReference type="Pfam" id="PF07833">
    <property type="entry name" value="Cu_amine_oxidN1"/>
    <property type="match status" value="1"/>
</dbReference>
<dbReference type="InterPro" id="IPR036582">
    <property type="entry name" value="Mao_N_sf"/>
</dbReference>
<organism evidence="2 3">
    <name type="scientific">Paenibacillus validus</name>
    <dbReference type="NCBI Taxonomy" id="44253"/>
    <lineage>
        <taxon>Bacteria</taxon>
        <taxon>Bacillati</taxon>
        <taxon>Bacillota</taxon>
        <taxon>Bacilli</taxon>
        <taxon>Bacillales</taxon>
        <taxon>Paenibacillaceae</taxon>
        <taxon>Paenibacillus</taxon>
    </lineage>
</organism>
<dbReference type="Gene3D" id="3.30.457.10">
    <property type="entry name" value="Copper amine oxidase-like, N-terminal domain"/>
    <property type="match status" value="1"/>
</dbReference>
<proteinExistence type="predicted"/>
<keyword evidence="3" id="KW-1185">Reference proteome</keyword>
<dbReference type="SUPFAM" id="SSF55383">
    <property type="entry name" value="Copper amine oxidase, domain N"/>
    <property type="match status" value="1"/>
</dbReference>
<accession>A0A7X2Z7H2</accession>